<feature type="coiled-coil region" evidence="4">
    <location>
        <begin position="111"/>
        <end position="149"/>
    </location>
</feature>
<dbReference type="PANTHER" id="PTHR14369:SF0">
    <property type="entry name" value="SURFEIT LOCUS PROTEIN 6"/>
    <property type="match status" value="1"/>
</dbReference>
<evidence type="ECO:0000256" key="3">
    <source>
        <dbReference type="ARBA" id="ARBA00023242"/>
    </source>
</evidence>
<organism evidence="7 8">
    <name type="scientific">Armadillidium nasatum</name>
    <dbReference type="NCBI Taxonomy" id="96803"/>
    <lineage>
        <taxon>Eukaryota</taxon>
        <taxon>Metazoa</taxon>
        <taxon>Ecdysozoa</taxon>
        <taxon>Arthropoda</taxon>
        <taxon>Crustacea</taxon>
        <taxon>Multicrustacea</taxon>
        <taxon>Malacostraca</taxon>
        <taxon>Eumalacostraca</taxon>
        <taxon>Peracarida</taxon>
        <taxon>Isopoda</taxon>
        <taxon>Oniscidea</taxon>
        <taxon>Crinocheta</taxon>
        <taxon>Armadillidiidae</taxon>
        <taxon>Armadillidium</taxon>
    </lineage>
</organism>
<dbReference type="GO" id="GO:0003677">
    <property type="term" value="F:DNA binding"/>
    <property type="evidence" value="ECO:0007669"/>
    <property type="project" value="TreeGrafter"/>
</dbReference>
<name>A0A5N5SYS1_9CRUS</name>
<evidence type="ECO:0000256" key="2">
    <source>
        <dbReference type="ARBA" id="ARBA00005904"/>
    </source>
</evidence>
<feature type="compositionally biased region" description="Basic and acidic residues" evidence="5">
    <location>
        <begin position="306"/>
        <end position="325"/>
    </location>
</feature>
<feature type="compositionally biased region" description="Basic and acidic residues" evidence="5">
    <location>
        <begin position="336"/>
        <end position="355"/>
    </location>
</feature>
<evidence type="ECO:0000256" key="5">
    <source>
        <dbReference type="SAM" id="MobiDB-lite"/>
    </source>
</evidence>
<gene>
    <name evidence="7" type="primary">Surf6</name>
    <name evidence="7" type="ORF">Anas_06570</name>
</gene>
<reference evidence="7 8" key="1">
    <citation type="journal article" date="2019" name="PLoS Biol.">
        <title>Sex chromosomes control vertical transmission of feminizing Wolbachia symbionts in an isopod.</title>
        <authorList>
            <person name="Becking T."/>
            <person name="Chebbi M.A."/>
            <person name="Giraud I."/>
            <person name="Moumen B."/>
            <person name="Laverre T."/>
            <person name="Caubet Y."/>
            <person name="Peccoud J."/>
            <person name="Gilbert C."/>
            <person name="Cordaux R."/>
        </authorList>
    </citation>
    <scope>NUCLEOTIDE SEQUENCE [LARGE SCALE GENOMIC DNA]</scope>
    <source>
        <strain evidence="7">ANa2</strain>
        <tissue evidence="7">Whole body excluding digestive tract and cuticle</tissue>
    </source>
</reference>
<comment type="caution">
    <text evidence="7">The sequence shown here is derived from an EMBL/GenBank/DDBJ whole genome shotgun (WGS) entry which is preliminary data.</text>
</comment>
<evidence type="ECO:0000256" key="1">
    <source>
        <dbReference type="ARBA" id="ARBA00004123"/>
    </source>
</evidence>
<dbReference type="InterPro" id="IPR029190">
    <property type="entry name" value="Rrp14/SURF6_C"/>
</dbReference>
<comment type="similarity">
    <text evidence="2">Belongs to the SURF6 family.</text>
</comment>
<accession>A0A5N5SYS1</accession>
<feature type="region of interest" description="Disordered" evidence="5">
    <location>
        <begin position="304"/>
        <end position="387"/>
    </location>
</feature>
<dbReference type="Pfam" id="PF04935">
    <property type="entry name" value="SURF6"/>
    <property type="match status" value="1"/>
</dbReference>
<protein>
    <submittedName>
        <fullName evidence="7">Surfeit locus protein 6-like protein</fullName>
    </submittedName>
</protein>
<evidence type="ECO:0000313" key="8">
    <source>
        <dbReference type="Proteomes" id="UP000326759"/>
    </source>
</evidence>
<comment type="subcellular location">
    <subcellularLocation>
        <location evidence="1">Nucleus</location>
    </subcellularLocation>
</comment>
<dbReference type="GO" id="GO:0042274">
    <property type="term" value="P:ribosomal small subunit biogenesis"/>
    <property type="evidence" value="ECO:0007669"/>
    <property type="project" value="TreeGrafter"/>
</dbReference>
<dbReference type="AlphaFoldDB" id="A0A5N5SYS1"/>
<sequence length="387" mass="44486">MKLKNKNNNKLPIDYSHISDNFETGIAPLKNLDLSIKSCSDDASNEAESVDSGCVPDLTPETSWLQVSSTLKYEYSFISELLQHTLHNQPDFSSLLDEELFLPSGSEPTRSSDVEELLKNKKDEKQKEIKELIDKKRKEKIELKDAKKEVEKPVSTKGGKLGNLAKSQAKTRESKIKKQLKIMEKKREKGLKKLKKTLNVLNNGLSKQENKKIHINNVLGNGLKKKESQESKKIYNNSGQLVYSKFDFSQSAKEKWEESKKLDLNYYMNKVIKEKEKIKSLQSQGKVSDAVTCLEKNAWNKAMKKAQGEKVKDDVQKLKKSLDKKMQKKKKSQAKWNERTDNVKKQQDARQEKRKQNLALRKEKRQQKKSSKGKKKKGKNGSREPGF</sequence>
<proteinExistence type="inferred from homology"/>
<dbReference type="PANTHER" id="PTHR14369">
    <property type="entry name" value="SURFEIT LOCUS PROTEIN 6"/>
    <property type="match status" value="1"/>
</dbReference>
<feature type="domain" description="Ribosomal RNA-processing protein 14/surfeit locus protein 6 C-terminal" evidence="6">
    <location>
        <begin position="176"/>
        <end position="370"/>
    </location>
</feature>
<keyword evidence="8" id="KW-1185">Reference proteome</keyword>
<dbReference type="OrthoDB" id="6380126at2759"/>
<keyword evidence="3" id="KW-0539">Nucleus</keyword>
<dbReference type="EMBL" id="SEYY01018720">
    <property type="protein sequence ID" value="KAB7499058.1"/>
    <property type="molecule type" value="Genomic_DNA"/>
</dbReference>
<evidence type="ECO:0000259" key="6">
    <source>
        <dbReference type="Pfam" id="PF04935"/>
    </source>
</evidence>
<evidence type="ECO:0000313" key="7">
    <source>
        <dbReference type="EMBL" id="KAB7499058.1"/>
    </source>
</evidence>
<dbReference type="Proteomes" id="UP000326759">
    <property type="component" value="Unassembled WGS sequence"/>
</dbReference>
<dbReference type="GO" id="GO:0003723">
    <property type="term" value="F:RNA binding"/>
    <property type="evidence" value="ECO:0007669"/>
    <property type="project" value="TreeGrafter"/>
</dbReference>
<dbReference type="InterPro" id="IPR007019">
    <property type="entry name" value="SURF6"/>
</dbReference>
<keyword evidence="4" id="KW-0175">Coiled coil</keyword>
<evidence type="ECO:0000256" key="4">
    <source>
        <dbReference type="SAM" id="Coils"/>
    </source>
</evidence>
<feature type="compositionally biased region" description="Basic residues" evidence="5">
    <location>
        <begin position="362"/>
        <end position="380"/>
    </location>
</feature>
<dbReference type="GO" id="GO:0005730">
    <property type="term" value="C:nucleolus"/>
    <property type="evidence" value="ECO:0007669"/>
    <property type="project" value="TreeGrafter"/>
</dbReference>
<dbReference type="GO" id="GO:0042273">
    <property type="term" value="P:ribosomal large subunit biogenesis"/>
    <property type="evidence" value="ECO:0007669"/>
    <property type="project" value="TreeGrafter"/>
</dbReference>